<dbReference type="SMART" id="SM00829">
    <property type="entry name" value="PKS_ER"/>
    <property type="match status" value="1"/>
</dbReference>
<dbReference type="Gene3D" id="3.90.180.10">
    <property type="entry name" value="Medium-chain alcohol dehydrogenases, catalytic domain"/>
    <property type="match status" value="1"/>
</dbReference>
<dbReference type="PANTHER" id="PTHR43677:SF4">
    <property type="entry name" value="QUINONE OXIDOREDUCTASE-LIKE PROTEIN 2"/>
    <property type="match status" value="1"/>
</dbReference>
<dbReference type="Gene3D" id="3.40.50.720">
    <property type="entry name" value="NAD(P)-binding Rossmann-like Domain"/>
    <property type="match status" value="1"/>
</dbReference>
<organism evidence="2 3">
    <name type="scientific">Sphingobium wenxiniae (strain DSM 21828 / CGMCC 1.7748 / JZ-1)</name>
    <dbReference type="NCBI Taxonomy" id="595605"/>
    <lineage>
        <taxon>Bacteria</taxon>
        <taxon>Pseudomonadati</taxon>
        <taxon>Pseudomonadota</taxon>
        <taxon>Alphaproteobacteria</taxon>
        <taxon>Sphingomonadales</taxon>
        <taxon>Sphingomonadaceae</taxon>
        <taxon>Sphingobium</taxon>
    </lineage>
</organism>
<dbReference type="Proteomes" id="UP000316624">
    <property type="component" value="Unassembled WGS sequence"/>
</dbReference>
<gene>
    <name evidence="2" type="ORF">IQ35_00526</name>
</gene>
<evidence type="ECO:0000259" key="1">
    <source>
        <dbReference type="SMART" id="SM00829"/>
    </source>
</evidence>
<evidence type="ECO:0000313" key="2">
    <source>
        <dbReference type="EMBL" id="TWH96595.1"/>
    </source>
</evidence>
<dbReference type="PROSITE" id="PS01162">
    <property type="entry name" value="QOR_ZETA_CRYSTAL"/>
    <property type="match status" value="1"/>
</dbReference>
<dbReference type="InterPro" id="IPR020843">
    <property type="entry name" value="ER"/>
</dbReference>
<dbReference type="AlphaFoldDB" id="A0A562KMW2"/>
<dbReference type="InterPro" id="IPR011032">
    <property type="entry name" value="GroES-like_sf"/>
</dbReference>
<dbReference type="SUPFAM" id="SSF51735">
    <property type="entry name" value="NAD(P)-binding Rossmann-fold domains"/>
    <property type="match status" value="1"/>
</dbReference>
<dbReference type="InterPro" id="IPR013154">
    <property type="entry name" value="ADH-like_N"/>
</dbReference>
<accession>A0A562KMW2</accession>
<dbReference type="SUPFAM" id="SSF50129">
    <property type="entry name" value="GroES-like"/>
    <property type="match status" value="1"/>
</dbReference>
<dbReference type="GO" id="GO:0008270">
    <property type="term" value="F:zinc ion binding"/>
    <property type="evidence" value="ECO:0007669"/>
    <property type="project" value="InterPro"/>
</dbReference>
<dbReference type="InterPro" id="IPR036291">
    <property type="entry name" value="NAD(P)-bd_dom_sf"/>
</dbReference>
<reference evidence="2 3" key="1">
    <citation type="journal article" date="2015" name="Stand. Genomic Sci.">
        <title>Genomic Encyclopedia of Bacterial and Archaeal Type Strains, Phase III: the genomes of soil and plant-associated and newly described type strains.</title>
        <authorList>
            <person name="Whitman W.B."/>
            <person name="Woyke T."/>
            <person name="Klenk H.P."/>
            <person name="Zhou Y."/>
            <person name="Lilburn T.G."/>
            <person name="Beck B.J."/>
            <person name="De Vos P."/>
            <person name="Vandamme P."/>
            <person name="Eisen J.A."/>
            <person name="Garrity G."/>
            <person name="Hugenholtz P."/>
            <person name="Kyrpides N.C."/>
        </authorList>
    </citation>
    <scope>NUCLEOTIDE SEQUENCE [LARGE SCALE GENOMIC DNA]</scope>
    <source>
        <strain evidence="2 3">CGMCC 1.7748</strain>
    </source>
</reference>
<evidence type="ECO:0000313" key="3">
    <source>
        <dbReference type="Proteomes" id="UP000316624"/>
    </source>
</evidence>
<proteinExistence type="predicted"/>
<name>A0A562KMW2_SPHWJ</name>
<keyword evidence="3" id="KW-1185">Reference proteome</keyword>
<dbReference type="Pfam" id="PF08240">
    <property type="entry name" value="ADH_N"/>
    <property type="match status" value="1"/>
</dbReference>
<dbReference type="GO" id="GO:0016491">
    <property type="term" value="F:oxidoreductase activity"/>
    <property type="evidence" value="ECO:0007669"/>
    <property type="project" value="InterPro"/>
</dbReference>
<dbReference type="Pfam" id="PF00107">
    <property type="entry name" value="ADH_zinc_N"/>
    <property type="match status" value="1"/>
</dbReference>
<comment type="caution">
    <text evidence="2">The sequence shown here is derived from an EMBL/GenBank/DDBJ whole genome shotgun (WGS) entry which is preliminary data.</text>
</comment>
<dbReference type="EMBL" id="VLKK01000002">
    <property type="protein sequence ID" value="TWH96595.1"/>
    <property type="molecule type" value="Genomic_DNA"/>
</dbReference>
<dbReference type="InterPro" id="IPR002364">
    <property type="entry name" value="Quin_OxRdtase/zeta-crystal_CS"/>
</dbReference>
<sequence>MIPETRMRTISADTLGPPDHYTMVEQPMPNPGGNQILVRVHAASLGYADVLLAAGGYQVKPPLPFVPGTEASGTVVAAGPGVAGIATGDKVVVARFGGCLADHILAGRDEVFPMPEGMSFEQASSYRSNYSTALHALKDRAALGAGETLLVLGAAGGVGTAAVQIGKRLGARVIAGASSEAKRAFARAQGADDVLDYSVGNWRDSLKALTGGRGVDVVFDPVGGILFEPAFRSLAWGGRHLVIGFAGGDIPRLPANLPLLKGAALVGVDIRQFHIKEPDKALANDEQIARWCADGLHPPVGSIFDFADFRAAMTAASKGASLGKVVIRIGQD</sequence>
<dbReference type="InterPro" id="IPR051397">
    <property type="entry name" value="Zn-ADH-like_protein"/>
</dbReference>
<dbReference type="InterPro" id="IPR013149">
    <property type="entry name" value="ADH-like_C"/>
</dbReference>
<dbReference type="RefSeq" id="WP_236614799.1">
    <property type="nucleotide sequence ID" value="NZ_JACIIY010000009.1"/>
</dbReference>
<feature type="domain" description="Enoyl reductase (ER)" evidence="1">
    <location>
        <begin position="16"/>
        <end position="327"/>
    </location>
</feature>
<protein>
    <submittedName>
        <fullName evidence="2">NADPH2:quinone reductase</fullName>
    </submittedName>
</protein>
<dbReference type="CDD" id="cd08241">
    <property type="entry name" value="QOR1"/>
    <property type="match status" value="1"/>
</dbReference>
<dbReference type="PANTHER" id="PTHR43677">
    <property type="entry name" value="SHORT-CHAIN DEHYDROGENASE/REDUCTASE"/>
    <property type="match status" value="1"/>
</dbReference>